<gene>
    <name evidence="2" type="ORF">B9G79_07485</name>
</gene>
<accession>A0A1Z3N7J6</accession>
<name>A0A1Z3N7J6_BDEBC</name>
<dbReference type="InterPro" id="IPR005303">
    <property type="entry name" value="MOCOS_middle"/>
</dbReference>
<dbReference type="GO" id="GO:0030170">
    <property type="term" value="F:pyridoxal phosphate binding"/>
    <property type="evidence" value="ECO:0007669"/>
    <property type="project" value="InterPro"/>
</dbReference>
<protein>
    <submittedName>
        <fullName evidence="2">MOSC domain-containing protein</fullName>
    </submittedName>
</protein>
<dbReference type="InterPro" id="IPR011037">
    <property type="entry name" value="Pyrv_Knase-like_insert_dom_sf"/>
</dbReference>
<dbReference type="SUPFAM" id="SSF141673">
    <property type="entry name" value="MOSC N-terminal domain-like"/>
    <property type="match status" value="1"/>
</dbReference>
<organism evidence="2 3">
    <name type="scientific">Bdellovibrio bacteriovorus</name>
    <dbReference type="NCBI Taxonomy" id="959"/>
    <lineage>
        <taxon>Bacteria</taxon>
        <taxon>Pseudomonadati</taxon>
        <taxon>Bdellovibrionota</taxon>
        <taxon>Bdellovibrionia</taxon>
        <taxon>Bdellovibrionales</taxon>
        <taxon>Pseudobdellovibrionaceae</taxon>
        <taxon>Bdellovibrio</taxon>
    </lineage>
</organism>
<dbReference type="OrthoDB" id="5291700at2"/>
<feature type="domain" description="MOSC" evidence="1">
    <location>
        <begin position="116"/>
        <end position="262"/>
    </location>
</feature>
<evidence type="ECO:0000313" key="2">
    <source>
        <dbReference type="EMBL" id="ASD63426.1"/>
    </source>
</evidence>
<reference evidence="2 3" key="1">
    <citation type="submission" date="2017-04" db="EMBL/GenBank/DDBJ databases">
        <title>Whole genome sequence of Bdellovibrio bacteriovorus strain SSB218315.</title>
        <authorList>
            <person name="Oyedara O."/>
            <person name="Rodriguez-Perez M.A."/>
        </authorList>
    </citation>
    <scope>NUCLEOTIDE SEQUENCE [LARGE SCALE GENOMIC DNA]</scope>
    <source>
        <strain evidence="2 3">SSB218315</strain>
    </source>
</reference>
<sequence>MKIEQLCIYPLKSARAQKINQMTMTHEGPVGDRQWMLIDENGKFISQRTLPKLATVEVFYEDTALTVGFQKMFFKISTNNSFKRQVKVQVWNDTFDAALEPDLYSQALSQYLGVNCRLVRYAPYSQRRVLSTDKTWKPEVRFADGRPVQLINTKSLEELNSRLAEPVGVDRFRGNIIYSGQVPFEEDKWKKIRVGEVVFSQPKRCSRCTITTIDQATGVAMGPDPLKTLAGYRREGSSVFFGTLWIPENTGVIKLGDALEVLE</sequence>
<dbReference type="InterPro" id="IPR005302">
    <property type="entry name" value="MoCF_Sase_C"/>
</dbReference>
<dbReference type="EMBL" id="CP020946">
    <property type="protein sequence ID" value="ASD63426.1"/>
    <property type="molecule type" value="Genomic_DNA"/>
</dbReference>
<dbReference type="GO" id="GO:0030151">
    <property type="term" value="F:molybdenum ion binding"/>
    <property type="evidence" value="ECO:0007669"/>
    <property type="project" value="InterPro"/>
</dbReference>
<evidence type="ECO:0000259" key="1">
    <source>
        <dbReference type="PROSITE" id="PS51340"/>
    </source>
</evidence>
<dbReference type="PANTHER" id="PTHR14237:SF19">
    <property type="entry name" value="MITOCHONDRIAL AMIDOXIME REDUCING COMPONENT 1"/>
    <property type="match status" value="1"/>
</dbReference>
<dbReference type="AlphaFoldDB" id="A0A1Z3N7J6"/>
<dbReference type="RefSeq" id="WP_088564965.1">
    <property type="nucleotide sequence ID" value="NZ_CP020946.1"/>
</dbReference>
<dbReference type="PANTHER" id="PTHR14237">
    <property type="entry name" value="MOLYBDOPTERIN COFACTOR SULFURASE MOSC"/>
    <property type="match status" value="1"/>
</dbReference>
<dbReference type="Pfam" id="PF03473">
    <property type="entry name" value="MOSC"/>
    <property type="match status" value="1"/>
</dbReference>
<dbReference type="Pfam" id="PF03476">
    <property type="entry name" value="MOSC_N"/>
    <property type="match status" value="1"/>
</dbReference>
<proteinExistence type="predicted"/>
<dbReference type="SUPFAM" id="SSF50800">
    <property type="entry name" value="PK beta-barrel domain-like"/>
    <property type="match status" value="1"/>
</dbReference>
<dbReference type="GO" id="GO:0003824">
    <property type="term" value="F:catalytic activity"/>
    <property type="evidence" value="ECO:0007669"/>
    <property type="project" value="InterPro"/>
</dbReference>
<dbReference type="Proteomes" id="UP000197003">
    <property type="component" value="Chromosome"/>
</dbReference>
<dbReference type="PROSITE" id="PS51340">
    <property type="entry name" value="MOSC"/>
    <property type="match status" value="1"/>
</dbReference>
<evidence type="ECO:0000313" key="3">
    <source>
        <dbReference type="Proteomes" id="UP000197003"/>
    </source>
</evidence>